<reference evidence="1" key="1">
    <citation type="submission" date="2021-06" db="EMBL/GenBank/DDBJ databases">
        <title>Genome Sequence of Mortierella hyaline Strain SCG-10, a Cold-Adapted, Nitrate-Reducing Fungus Isolated from Soil in Minnesota, USA.</title>
        <authorList>
            <person name="Aldossari N."/>
        </authorList>
    </citation>
    <scope>NUCLEOTIDE SEQUENCE</scope>
    <source>
        <strain evidence="1">SCG-10</strain>
    </source>
</reference>
<keyword evidence="2" id="KW-1185">Reference proteome</keyword>
<dbReference type="Pfam" id="PF10294">
    <property type="entry name" value="Methyltransf_16"/>
    <property type="match status" value="2"/>
</dbReference>
<sequence>MSNHPEGLDIYVSVGPPTGILHVKDVDGDDSTSLVPISGMQDISTFGIAGRIWDSSYTLDAYMRRPTDQYTFTPACPIPAEYFLPTKTTTPTTATSTTTTSELVSAAATTKEKKKPIRILEIGAGTGYVGIALAKRLDSDCTVILTDLEEVVPLLQKNVNEQRLPRRHRPPTTSASAVTTIATASETERPAVKEPSCAWIEVEPLEWGNTSHALAILDHPTPIDYIVASDLVYFPELYPPLLQTLKEITRVGETKILFGYKERAIWKESPFWEEFGRFFEMEAVRIEQHPVKKEGEVGGEEEDEEEEGGVKLFGCEGEDRLYVFVATKRPEDQILKGADDTLTTLMMMQIGL</sequence>
<dbReference type="PANTHER" id="PTHR14614">
    <property type="entry name" value="HEPATOCELLULAR CARCINOMA-ASSOCIATED ANTIGEN"/>
    <property type="match status" value="1"/>
</dbReference>
<protein>
    <recommendedName>
        <fullName evidence="3">S-adenosyl-L-methionine-dependent methyltransferase</fullName>
    </recommendedName>
</protein>
<dbReference type="EMBL" id="JAHRHY010000027">
    <property type="protein sequence ID" value="KAG9060997.1"/>
    <property type="molecule type" value="Genomic_DNA"/>
</dbReference>
<gene>
    <name evidence="1" type="ORF">KI688_007827</name>
</gene>
<organism evidence="1 2">
    <name type="scientific">Linnemannia hyalina</name>
    <dbReference type="NCBI Taxonomy" id="64524"/>
    <lineage>
        <taxon>Eukaryota</taxon>
        <taxon>Fungi</taxon>
        <taxon>Fungi incertae sedis</taxon>
        <taxon>Mucoromycota</taxon>
        <taxon>Mortierellomycotina</taxon>
        <taxon>Mortierellomycetes</taxon>
        <taxon>Mortierellales</taxon>
        <taxon>Mortierellaceae</taxon>
        <taxon>Linnemannia</taxon>
    </lineage>
</organism>
<comment type="caution">
    <text evidence="1">The sequence shown here is derived from an EMBL/GenBank/DDBJ whole genome shotgun (WGS) entry which is preliminary data.</text>
</comment>
<dbReference type="CDD" id="cd02440">
    <property type="entry name" value="AdoMet_MTases"/>
    <property type="match status" value="1"/>
</dbReference>
<dbReference type="GO" id="GO:0032991">
    <property type="term" value="C:protein-containing complex"/>
    <property type="evidence" value="ECO:0007669"/>
    <property type="project" value="TreeGrafter"/>
</dbReference>
<dbReference type="OrthoDB" id="413520at2759"/>
<dbReference type="GO" id="GO:0005829">
    <property type="term" value="C:cytosol"/>
    <property type="evidence" value="ECO:0007669"/>
    <property type="project" value="TreeGrafter"/>
</dbReference>
<accession>A0A9P7XI33</accession>
<dbReference type="InterPro" id="IPR019410">
    <property type="entry name" value="Methyltransf_16"/>
</dbReference>
<name>A0A9P7XI33_9FUNG</name>
<dbReference type="InterPro" id="IPR029063">
    <property type="entry name" value="SAM-dependent_MTases_sf"/>
</dbReference>
<evidence type="ECO:0000313" key="1">
    <source>
        <dbReference type="EMBL" id="KAG9060997.1"/>
    </source>
</evidence>
<dbReference type="AlphaFoldDB" id="A0A9P7XI33"/>
<dbReference type="PANTHER" id="PTHR14614:SF161">
    <property type="match status" value="1"/>
</dbReference>
<dbReference type="SUPFAM" id="SSF53335">
    <property type="entry name" value="S-adenosyl-L-methionine-dependent methyltransferases"/>
    <property type="match status" value="1"/>
</dbReference>
<dbReference type="Proteomes" id="UP000707451">
    <property type="component" value="Unassembled WGS sequence"/>
</dbReference>
<evidence type="ECO:0000313" key="2">
    <source>
        <dbReference type="Proteomes" id="UP000707451"/>
    </source>
</evidence>
<evidence type="ECO:0008006" key="3">
    <source>
        <dbReference type="Google" id="ProtNLM"/>
    </source>
</evidence>
<proteinExistence type="predicted"/>
<dbReference type="Gene3D" id="3.40.50.150">
    <property type="entry name" value="Vaccinia Virus protein VP39"/>
    <property type="match status" value="1"/>
</dbReference>